<name>A0ABU4G185_9BACL</name>
<keyword evidence="3" id="KW-1185">Reference proteome</keyword>
<evidence type="ECO:0000313" key="2">
    <source>
        <dbReference type="EMBL" id="MDW0110729.1"/>
    </source>
</evidence>
<evidence type="ECO:0000259" key="1">
    <source>
        <dbReference type="Pfam" id="PF02627"/>
    </source>
</evidence>
<dbReference type="SUPFAM" id="SSF69118">
    <property type="entry name" value="AhpD-like"/>
    <property type="match status" value="1"/>
</dbReference>
<accession>A0ABU4G185</accession>
<dbReference type="RefSeq" id="WP_317936290.1">
    <property type="nucleotide sequence ID" value="NZ_JAUBDH010000007.1"/>
</dbReference>
<organism evidence="2 3">
    <name type="scientific">Sporosarcina aquimarina</name>
    <dbReference type="NCBI Taxonomy" id="114975"/>
    <lineage>
        <taxon>Bacteria</taxon>
        <taxon>Bacillati</taxon>
        <taxon>Bacillota</taxon>
        <taxon>Bacilli</taxon>
        <taxon>Bacillales</taxon>
        <taxon>Caryophanaceae</taxon>
        <taxon>Sporosarcina</taxon>
    </lineage>
</organism>
<proteinExistence type="predicted"/>
<dbReference type="InterPro" id="IPR052512">
    <property type="entry name" value="4CMD/NDH-1_regulator"/>
</dbReference>
<gene>
    <name evidence="2" type="ORF">QT716_11840</name>
</gene>
<sequence length="135" mass="15278">MDITERSTQRFENGTDVMNELFPEEVQVGMRYIKEISPDLWNMIVSFGFGELYAKNTLTMAQREYVTLTALITQGAFDQLRPHLYASLRVGLTQQEITEIIIQCTGYAGFPKAVHAMGIAGEVFKNYEAENAESK</sequence>
<evidence type="ECO:0000313" key="3">
    <source>
        <dbReference type="Proteomes" id="UP001280629"/>
    </source>
</evidence>
<comment type="caution">
    <text evidence="2">The sequence shown here is derived from an EMBL/GenBank/DDBJ whole genome shotgun (WGS) entry which is preliminary data.</text>
</comment>
<reference evidence="2 3" key="1">
    <citation type="submission" date="2023-06" db="EMBL/GenBank/DDBJ databases">
        <title>Sporosarcina sp. nov., isolated from Korean traditional fermented seafood 'Jeotgal'.</title>
        <authorList>
            <person name="Yang A.-I."/>
            <person name="Shin N.-R."/>
        </authorList>
    </citation>
    <scope>NUCLEOTIDE SEQUENCE [LARGE SCALE GENOMIC DNA]</scope>
    <source>
        <strain evidence="2 3">KCTC3840</strain>
    </source>
</reference>
<dbReference type="InterPro" id="IPR003779">
    <property type="entry name" value="CMD-like"/>
</dbReference>
<dbReference type="PANTHER" id="PTHR33570:SF10">
    <property type="entry name" value="GAMMA-CARBOXYMUCONOLACTONE DECARBOXYLASE"/>
    <property type="match status" value="1"/>
</dbReference>
<feature type="domain" description="Carboxymuconolactone decarboxylase-like" evidence="1">
    <location>
        <begin position="38"/>
        <end position="120"/>
    </location>
</feature>
<dbReference type="Gene3D" id="1.20.1290.10">
    <property type="entry name" value="AhpD-like"/>
    <property type="match status" value="1"/>
</dbReference>
<dbReference type="Pfam" id="PF02627">
    <property type="entry name" value="CMD"/>
    <property type="match status" value="1"/>
</dbReference>
<dbReference type="PANTHER" id="PTHR33570">
    <property type="entry name" value="4-CARBOXYMUCONOLACTONE DECARBOXYLASE FAMILY PROTEIN"/>
    <property type="match status" value="1"/>
</dbReference>
<dbReference type="Proteomes" id="UP001280629">
    <property type="component" value="Unassembled WGS sequence"/>
</dbReference>
<dbReference type="InterPro" id="IPR029032">
    <property type="entry name" value="AhpD-like"/>
</dbReference>
<dbReference type="EMBL" id="JAUBDH010000007">
    <property type="protein sequence ID" value="MDW0110729.1"/>
    <property type="molecule type" value="Genomic_DNA"/>
</dbReference>
<protein>
    <submittedName>
        <fullName evidence="2">Carboxymuconolactone decarboxylase family protein</fullName>
    </submittedName>
</protein>